<protein>
    <submittedName>
        <fullName evidence="2">Uncharacterized protein</fullName>
    </submittedName>
</protein>
<keyword evidence="3" id="KW-1185">Reference proteome</keyword>
<evidence type="ECO:0000256" key="1">
    <source>
        <dbReference type="SAM" id="MobiDB-lite"/>
    </source>
</evidence>
<reference evidence="2 3" key="1">
    <citation type="journal article" date="2012" name="Proc. Natl. Acad. Sci. U.S.A.">
        <title>Comparative genomics of Ceriporiopsis subvermispora and Phanerochaete chrysosporium provide insight into selective ligninolysis.</title>
        <authorList>
            <person name="Fernandez-Fueyo E."/>
            <person name="Ruiz-Duenas F.J."/>
            <person name="Ferreira P."/>
            <person name="Floudas D."/>
            <person name="Hibbett D.S."/>
            <person name="Canessa P."/>
            <person name="Larrondo L.F."/>
            <person name="James T.Y."/>
            <person name="Seelenfreund D."/>
            <person name="Lobos S."/>
            <person name="Polanco R."/>
            <person name="Tello M."/>
            <person name="Honda Y."/>
            <person name="Watanabe T."/>
            <person name="Watanabe T."/>
            <person name="Ryu J.S."/>
            <person name="Kubicek C.P."/>
            <person name="Schmoll M."/>
            <person name="Gaskell J."/>
            <person name="Hammel K.E."/>
            <person name="St John F.J."/>
            <person name="Vanden Wymelenberg A."/>
            <person name="Sabat G."/>
            <person name="Splinter BonDurant S."/>
            <person name="Syed K."/>
            <person name="Yadav J.S."/>
            <person name="Doddapaneni H."/>
            <person name="Subramanian V."/>
            <person name="Lavin J.L."/>
            <person name="Oguiza J.A."/>
            <person name="Perez G."/>
            <person name="Pisabarro A.G."/>
            <person name="Ramirez L."/>
            <person name="Santoyo F."/>
            <person name="Master E."/>
            <person name="Coutinho P.M."/>
            <person name="Henrissat B."/>
            <person name="Lombard V."/>
            <person name="Magnuson J.K."/>
            <person name="Kuees U."/>
            <person name="Hori C."/>
            <person name="Igarashi K."/>
            <person name="Samejima M."/>
            <person name="Held B.W."/>
            <person name="Barry K.W."/>
            <person name="LaButti K.M."/>
            <person name="Lapidus A."/>
            <person name="Lindquist E.A."/>
            <person name="Lucas S.M."/>
            <person name="Riley R."/>
            <person name="Salamov A.A."/>
            <person name="Hoffmeister D."/>
            <person name="Schwenk D."/>
            <person name="Hadar Y."/>
            <person name="Yarden O."/>
            <person name="de Vries R.P."/>
            <person name="Wiebenga A."/>
            <person name="Stenlid J."/>
            <person name="Eastwood D."/>
            <person name="Grigoriev I.V."/>
            <person name="Berka R.M."/>
            <person name="Blanchette R.A."/>
            <person name="Kersten P."/>
            <person name="Martinez A.T."/>
            <person name="Vicuna R."/>
            <person name="Cullen D."/>
        </authorList>
    </citation>
    <scope>NUCLEOTIDE SEQUENCE [LARGE SCALE GENOMIC DNA]</scope>
    <source>
        <strain evidence="2 3">B</strain>
    </source>
</reference>
<organism evidence="2 3">
    <name type="scientific">Ceriporiopsis subvermispora (strain B)</name>
    <name type="common">White-rot fungus</name>
    <name type="synonym">Gelatoporia subvermispora</name>
    <dbReference type="NCBI Taxonomy" id="914234"/>
    <lineage>
        <taxon>Eukaryota</taxon>
        <taxon>Fungi</taxon>
        <taxon>Dikarya</taxon>
        <taxon>Basidiomycota</taxon>
        <taxon>Agaricomycotina</taxon>
        <taxon>Agaricomycetes</taxon>
        <taxon>Polyporales</taxon>
        <taxon>Gelatoporiaceae</taxon>
        <taxon>Gelatoporia</taxon>
    </lineage>
</organism>
<dbReference type="EMBL" id="KB445791">
    <property type="protein sequence ID" value="EMD41473.1"/>
    <property type="molecule type" value="Genomic_DNA"/>
</dbReference>
<name>M2QWK5_CERS8</name>
<feature type="region of interest" description="Disordered" evidence="1">
    <location>
        <begin position="1"/>
        <end position="21"/>
    </location>
</feature>
<sequence>MRNIQSTWTARPAPTCVHTPDAPSRRSAVVLVLHPILHKRYGTGLMGSRRGHAGLCAKLAVALSERQDGASATPGAVGSGRIRREGSVHHRAAGYFLLGWVVVLGPNASGAQVAPGFPRAHSALRPTRRQPGYAPGELTTAERDGGGRRIQYLYVATREAGVRARCAALRCATSNQQLTALALRLVLWRTNCTGRALPGAHGSGHGRTSGAVKTK</sequence>
<dbReference type="Proteomes" id="UP000016930">
    <property type="component" value="Unassembled WGS sequence"/>
</dbReference>
<evidence type="ECO:0000313" key="3">
    <source>
        <dbReference type="Proteomes" id="UP000016930"/>
    </source>
</evidence>
<evidence type="ECO:0000313" key="2">
    <source>
        <dbReference type="EMBL" id="EMD41473.1"/>
    </source>
</evidence>
<gene>
    <name evidence="2" type="ORF">CERSUDRAFT_90040</name>
</gene>
<dbReference type="HOGENOM" id="CLU_1283114_0_0_1"/>
<dbReference type="AlphaFoldDB" id="M2QWK5"/>
<accession>M2QWK5</accession>
<proteinExistence type="predicted"/>